<comment type="caution">
    <text evidence="8">The sequence shown here is derived from an EMBL/GenBank/DDBJ whole genome shotgun (WGS) entry which is preliminary data.</text>
</comment>
<feature type="transmembrane region" description="Helical" evidence="6">
    <location>
        <begin position="71"/>
        <end position="93"/>
    </location>
</feature>
<dbReference type="InterPro" id="IPR045014">
    <property type="entry name" value="TM41A/B"/>
</dbReference>
<evidence type="ECO:0000256" key="4">
    <source>
        <dbReference type="ARBA" id="ARBA00022989"/>
    </source>
</evidence>
<evidence type="ECO:0000256" key="3">
    <source>
        <dbReference type="ARBA" id="ARBA00022729"/>
    </source>
</evidence>
<dbReference type="PANTHER" id="PTHR43220:SF21">
    <property type="entry name" value="TRANSMEMBRANE PROTEIN 41A"/>
    <property type="match status" value="1"/>
</dbReference>
<evidence type="ECO:0000313" key="8">
    <source>
        <dbReference type="EMBL" id="GAA5813410.1"/>
    </source>
</evidence>
<feature type="transmembrane region" description="Helical" evidence="6">
    <location>
        <begin position="119"/>
        <end position="135"/>
    </location>
</feature>
<comment type="subcellular location">
    <subcellularLocation>
        <location evidence="1">Membrane</location>
        <topology evidence="1">Multi-pass membrane protein</topology>
    </subcellularLocation>
</comment>
<evidence type="ECO:0000256" key="2">
    <source>
        <dbReference type="ARBA" id="ARBA00022692"/>
    </source>
</evidence>
<evidence type="ECO:0000313" key="9">
    <source>
        <dbReference type="Proteomes" id="UP001473302"/>
    </source>
</evidence>
<proteinExistence type="predicted"/>
<feature type="domain" description="VTT" evidence="7">
    <location>
        <begin position="141"/>
        <end position="264"/>
    </location>
</feature>
<evidence type="ECO:0000256" key="5">
    <source>
        <dbReference type="ARBA" id="ARBA00023136"/>
    </source>
</evidence>
<dbReference type="InterPro" id="IPR032816">
    <property type="entry name" value="VTT_dom"/>
</dbReference>
<sequence length="345" mass="38718">MDYKHLHKTNTAPSADYYVGNNNYNVDFSDFDIQQQDTLLGQQVEDEVIYREEGPENHKAAPTWKQLLPRLILFVFIGLVSLVFTISLAHIVLDIGLPRTLEDVQQTALQLEDLISNSWTGYGSVTIVFAVLYLWQQAFSIPGSVLLNLLAGYLYGITMGTIWTSLLTAAGATLAYGLAILVGEPLIRVPWFARKAEPLNRQLEQERQSGGLFWWLLFARLFPFSPYWFINLVSPLLDIPVSPFFWSTFFGSMPYNFICSQAGDVLGDLTSTSDIVSVSLIIKLLIVSFISLVPVIWGKAIQQWTRQIMGLPPVLDVDLEKTLAEDLELTNSNGYSRVPNNSDLS</sequence>
<name>A0ABP9Z2R7_9FUNG</name>
<dbReference type="PANTHER" id="PTHR43220">
    <property type="match status" value="1"/>
</dbReference>
<protein>
    <recommendedName>
        <fullName evidence="7">VTT domain-containing protein</fullName>
    </recommendedName>
</protein>
<keyword evidence="5 6" id="KW-0472">Membrane</keyword>
<keyword evidence="2 6" id="KW-0812">Transmembrane</keyword>
<keyword evidence="4 6" id="KW-1133">Transmembrane helix</keyword>
<dbReference type="EMBL" id="BAABUK010000017">
    <property type="protein sequence ID" value="GAA5813410.1"/>
    <property type="molecule type" value="Genomic_DNA"/>
</dbReference>
<feature type="transmembrane region" description="Helical" evidence="6">
    <location>
        <begin position="212"/>
        <end position="230"/>
    </location>
</feature>
<evidence type="ECO:0000256" key="6">
    <source>
        <dbReference type="SAM" id="Phobius"/>
    </source>
</evidence>
<dbReference type="Proteomes" id="UP001473302">
    <property type="component" value="Unassembled WGS sequence"/>
</dbReference>
<keyword evidence="3" id="KW-0732">Signal</keyword>
<reference evidence="8 9" key="1">
    <citation type="submission" date="2024-04" db="EMBL/GenBank/DDBJ databases">
        <title>genome sequences of Mucor flavus KT1a and Helicostylum pulchrum KT1b strains isolated from the surface of a dry-aged beef.</title>
        <authorList>
            <person name="Toyotome T."/>
            <person name="Hosono M."/>
            <person name="Torimaru M."/>
            <person name="Fukuda K."/>
            <person name="Mikami N."/>
        </authorList>
    </citation>
    <scope>NUCLEOTIDE SEQUENCE [LARGE SCALE GENOMIC DNA]</scope>
    <source>
        <strain evidence="8 9">KT1a</strain>
    </source>
</reference>
<gene>
    <name evidence="8" type="ORF">MFLAVUS_006888</name>
</gene>
<keyword evidence="9" id="KW-1185">Reference proteome</keyword>
<dbReference type="Pfam" id="PF09335">
    <property type="entry name" value="VTT_dom"/>
    <property type="match status" value="1"/>
</dbReference>
<feature type="transmembrane region" description="Helical" evidence="6">
    <location>
        <begin position="275"/>
        <end position="297"/>
    </location>
</feature>
<feature type="transmembrane region" description="Helical" evidence="6">
    <location>
        <begin position="173"/>
        <end position="191"/>
    </location>
</feature>
<accession>A0ABP9Z2R7</accession>
<evidence type="ECO:0000256" key="1">
    <source>
        <dbReference type="ARBA" id="ARBA00004141"/>
    </source>
</evidence>
<evidence type="ECO:0000259" key="7">
    <source>
        <dbReference type="Pfam" id="PF09335"/>
    </source>
</evidence>
<organism evidence="8 9">
    <name type="scientific">Mucor flavus</name>
    <dbReference type="NCBI Taxonomy" id="439312"/>
    <lineage>
        <taxon>Eukaryota</taxon>
        <taxon>Fungi</taxon>
        <taxon>Fungi incertae sedis</taxon>
        <taxon>Mucoromycota</taxon>
        <taxon>Mucoromycotina</taxon>
        <taxon>Mucoromycetes</taxon>
        <taxon>Mucorales</taxon>
        <taxon>Mucorineae</taxon>
        <taxon>Mucoraceae</taxon>
        <taxon>Mucor</taxon>
    </lineage>
</organism>
<feature type="transmembrane region" description="Helical" evidence="6">
    <location>
        <begin position="147"/>
        <end position="167"/>
    </location>
</feature>